<dbReference type="PANTHER" id="PTHR30012:SF7">
    <property type="entry name" value="PROTEIN TRANSPORT PROTEIN HOFC HOMOLOG"/>
    <property type="match status" value="1"/>
</dbReference>
<dbReference type="InterPro" id="IPR042094">
    <property type="entry name" value="T2SS_GspF_sf"/>
</dbReference>
<dbReference type="STRING" id="252474.B1A74_12195"/>
<dbReference type="InterPro" id="IPR001992">
    <property type="entry name" value="T2SS_GspF/T4SS_PilC_CS"/>
</dbReference>
<evidence type="ECO:0000256" key="3">
    <source>
        <dbReference type="ARBA" id="ARBA00022448"/>
    </source>
</evidence>
<comment type="caution">
    <text evidence="12">The sequence shown here is derived from an EMBL/GenBank/DDBJ whole genome shotgun (WGS) entry which is preliminary data.</text>
</comment>
<dbReference type="Pfam" id="PF00482">
    <property type="entry name" value="T2SSF"/>
    <property type="match status" value="2"/>
</dbReference>
<dbReference type="InterPro" id="IPR003004">
    <property type="entry name" value="GspF/PilC"/>
</dbReference>
<evidence type="ECO:0000256" key="5">
    <source>
        <dbReference type="ARBA" id="ARBA00022519"/>
    </source>
</evidence>
<dbReference type="FunFam" id="1.20.81.30:FF:000001">
    <property type="entry name" value="Type II secretion system protein F"/>
    <property type="match status" value="2"/>
</dbReference>
<dbReference type="OrthoDB" id="9805682at2"/>
<dbReference type="Gene3D" id="1.20.81.30">
    <property type="entry name" value="Type II secretion system (T2SS), domain F"/>
    <property type="match status" value="2"/>
</dbReference>
<dbReference type="Proteomes" id="UP000189177">
    <property type="component" value="Unassembled WGS sequence"/>
</dbReference>
<sequence>MADSGTIYTWEGLNKNGDRVKGEVPAENETSARAELRKNGVNVLKIKKKPKPLLGGGQKKIIPADIAYFLRQMTTMLQSGVPLVQAFEIVGRGNEKASMRDLIMQIKTDVEGGDTFATALSKHPKHFDDLVVNLVESGEQSGTLETLLDKIATYKEKTEALKAKIRKALFYPAAVIVVAIVVTAILLIYVVPQFESLFQGFGADLPVFTRMVINMSEFVQAWWWALLGGAVLAGFLFVQARQRLPKFDRFLDIAILRAPAFGPILRKAAVARFARTLSTMFAAGVPLVDALNSVSGATGNAVYREATERMRDETAAGGQLQWSMRNTAVFPNMVVQMVAIGEESGSLDTMLGKVADFYEEEVDNAVDSLSSLLEPLIMVVLGVLVGGLVIAMYLPIFHMGQVL</sequence>
<reference evidence="12 13" key="1">
    <citation type="submission" date="2017-02" db="EMBL/GenBank/DDBJ databases">
        <title>Genomic diversity within the haloalkaliphilic genus Thioalkalivibrio.</title>
        <authorList>
            <person name="Ahn A.-C."/>
            <person name="Meier-Kolthoff J."/>
            <person name="Overmars L."/>
            <person name="Richter M."/>
            <person name="Woyke T."/>
            <person name="Sorokin D.Y."/>
            <person name="Muyzer G."/>
        </authorList>
    </citation>
    <scope>NUCLEOTIDE SEQUENCE [LARGE SCALE GENOMIC DNA]</scope>
    <source>
        <strain evidence="12 13">HL17</strain>
    </source>
</reference>
<evidence type="ECO:0000256" key="2">
    <source>
        <dbReference type="ARBA" id="ARBA00005745"/>
    </source>
</evidence>
<organism evidence="12 13">
    <name type="scientific">Thioalkalivibrio halophilus</name>
    <dbReference type="NCBI Taxonomy" id="252474"/>
    <lineage>
        <taxon>Bacteria</taxon>
        <taxon>Pseudomonadati</taxon>
        <taxon>Pseudomonadota</taxon>
        <taxon>Gammaproteobacteria</taxon>
        <taxon>Chromatiales</taxon>
        <taxon>Ectothiorhodospiraceae</taxon>
        <taxon>Thioalkalivibrio</taxon>
    </lineage>
</organism>
<feature type="transmembrane region" description="Helical" evidence="10">
    <location>
        <begin position="221"/>
        <end position="240"/>
    </location>
</feature>
<dbReference type="InterPro" id="IPR018076">
    <property type="entry name" value="T2SS_GspF_dom"/>
</dbReference>
<name>A0A1V2ZVJ0_9GAMM</name>
<evidence type="ECO:0000256" key="9">
    <source>
        <dbReference type="RuleBase" id="RU003923"/>
    </source>
</evidence>
<keyword evidence="7 10" id="KW-1133">Transmembrane helix</keyword>
<dbReference type="PROSITE" id="PS00874">
    <property type="entry name" value="T2SP_F"/>
    <property type="match status" value="1"/>
</dbReference>
<evidence type="ECO:0000256" key="10">
    <source>
        <dbReference type="SAM" id="Phobius"/>
    </source>
</evidence>
<protein>
    <submittedName>
        <fullName evidence="12">Type II secretion system protein F</fullName>
    </submittedName>
</protein>
<comment type="subcellular location">
    <subcellularLocation>
        <location evidence="1 9">Cell inner membrane</location>
        <topology evidence="1 9">Multi-pass membrane protein</topology>
    </subcellularLocation>
</comment>
<evidence type="ECO:0000256" key="1">
    <source>
        <dbReference type="ARBA" id="ARBA00004429"/>
    </source>
</evidence>
<dbReference type="PANTHER" id="PTHR30012">
    <property type="entry name" value="GENERAL SECRETION PATHWAY PROTEIN"/>
    <property type="match status" value="1"/>
</dbReference>
<proteinExistence type="inferred from homology"/>
<comment type="similarity">
    <text evidence="2 9">Belongs to the GSP F family.</text>
</comment>
<feature type="domain" description="Type II secretion system protein GspF" evidence="11">
    <location>
        <begin position="273"/>
        <end position="395"/>
    </location>
</feature>
<keyword evidence="6 9" id="KW-0812">Transmembrane</keyword>
<keyword evidence="5" id="KW-0997">Cell inner membrane</keyword>
<dbReference type="PRINTS" id="PR00812">
    <property type="entry name" value="BCTERIALGSPF"/>
</dbReference>
<evidence type="ECO:0000256" key="6">
    <source>
        <dbReference type="ARBA" id="ARBA00022692"/>
    </source>
</evidence>
<evidence type="ECO:0000256" key="8">
    <source>
        <dbReference type="ARBA" id="ARBA00023136"/>
    </source>
</evidence>
<gene>
    <name evidence="12" type="ORF">B1A74_12195</name>
</gene>
<evidence type="ECO:0000313" key="13">
    <source>
        <dbReference type="Proteomes" id="UP000189177"/>
    </source>
</evidence>
<dbReference type="AlphaFoldDB" id="A0A1V2ZVJ0"/>
<feature type="transmembrane region" description="Helical" evidence="10">
    <location>
        <begin position="169"/>
        <end position="191"/>
    </location>
</feature>
<dbReference type="EMBL" id="MUZR01000058">
    <property type="protein sequence ID" value="OOC09160.1"/>
    <property type="molecule type" value="Genomic_DNA"/>
</dbReference>
<feature type="transmembrane region" description="Helical" evidence="10">
    <location>
        <begin position="376"/>
        <end position="396"/>
    </location>
</feature>
<feature type="domain" description="Type II secretion system protein GspF" evidence="11">
    <location>
        <begin position="69"/>
        <end position="192"/>
    </location>
</feature>
<dbReference type="RefSeq" id="WP_018869890.1">
    <property type="nucleotide sequence ID" value="NZ_MUZR01000058.1"/>
</dbReference>
<accession>A0A1V2ZVJ0</accession>
<dbReference type="GO" id="GO:0015628">
    <property type="term" value="P:protein secretion by the type II secretion system"/>
    <property type="evidence" value="ECO:0007669"/>
    <property type="project" value="TreeGrafter"/>
</dbReference>
<dbReference type="GO" id="GO:0005886">
    <property type="term" value="C:plasma membrane"/>
    <property type="evidence" value="ECO:0007669"/>
    <property type="project" value="UniProtKB-SubCell"/>
</dbReference>
<keyword evidence="8 10" id="KW-0472">Membrane</keyword>
<keyword evidence="4" id="KW-1003">Cell membrane</keyword>
<evidence type="ECO:0000256" key="7">
    <source>
        <dbReference type="ARBA" id="ARBA00022989"/>
    </source>
</evidence>
<evidence type="ECO:0000256" key="4">
    <source>
        <dbReference type="ARBA" id="ARBA00022475"/>
    </source>
</evidence>
<keyword evidence="13" id="KW-1185">Reference proteome</keyword>
<evidence type="ECO:0000313" key="12">
    <source>
        <dbReference type="EMBL" id="OOC09160.1"/>
    </source>
</evidence>
<evidence type="ECO:0000259" key="11">
    <source>
        <dbReference type="Pfam" id="PF00482"/>
    </source>
</evidence>
<keyword evidence="3 9" id="KW-0813">Transport</keyword>